<keyword evidence="1" id="KW-0863">Zinc-finger</keyword>
<accession>A0A0C2XH21</accession>
<keyword evidence="1" id="KW-0479">Metal-binding</keyword>
<evidence type="ECO:0000259" key="3">
    <source>
        <dbReference type="PROSITE" id="PS50157"/>
    </source>
</evidence>
<dbReference type="InterPro" id="IPR013087">
    <property type="entry name" value="Znf_C2H2_type"/>
</dbReference>
<gene>
    <name evidence="4" type="ORF">M413DRAFT_31087</name>
</gene>
<dbReference type="GO" id="GO:0008270">
    <property type="term" value="F:zinc ion binding"/>
    <property type="evidence" value="ECO:0007669"/>
    <property type="project" value="UniProtKB-KW"/>
</dbReference>
<keyword evidence="5" id="KW-1185">Reference proteome</keyword>
<evidence type="ECO:0000313" key="4">
    <source>
        <dbReference type="EMBL" id="KIM37143.1"/>
    </source>
</evidence>
<reference evidence="4 5" key="1">
    <citation type="submission" date="2014-04" db="EMBL/GenBank/DDBJ databases">
        <authorList>
            <consortium name="DOE Joint Genome Institute"/>
            <person name="Kuo A."/>
            <person name="Gay G."/>
            <person name="Dore J."/>
            <person name="Kohler A."/>
            <person name="Nagy L.G."/>
            <person name="Floudas D."/>
            <person name="Copeland A."/>
            <person name="Barry K.W."/>
            <person name="Cichocki N."/>
            <person name="Veneault-Fourrey C."/>
            <person name="LaButti K."/>
            <person name="Lindquist E.A."/>
            <person name="Lipzen A."/>
            <person name="Lundell T."/>
            <person name="Morin E."/>
            <person name="Murat C."/>
            <person name="Sun H."/>
            <person name="Tunlid A."/>
            <person name="Henrissat B."/>
            <person name="Grigoriev I.V."/>
            <person name="Hibbett D.S."/>
            <person name="Martin F."/>
            <person name="Nordberg H.P."/>
            <person name="Cantor M.N."/>
            <person name="Hua S.X."/>
        </authorList>
    </citation>
    <scope>NUCLEOTIDE SEQUENCE [LARGE SCALE GENOMIC DNA]</scope>
    <source>
        <strain evidence="5">h7</strain>
    </source>
</reference>
<keyword evidence="1" id="KW-0862">Zinc</keyword>
<evidence type="ECO:0000256" key="1">
    <source>
        <dbReference type="PROSITE-ProRule" id="PRU00042"/>
    </source>
</evidence>
<dbReference type="Pfam" id="PF18759">
    <property type="entry name" value="Plavaka"/>
    <property type="match status" value="2"/>
</dbReference>
<dbReference type="OrthoDB" id="3199698at2759"/>
<dbReference type="AlphaFoldDB" id="A0A0C2XH21"/>
<dbReference type="PROSITE" id="PS50157">
    <property type="entry name" value="ZINC_FINGER_C2H2_2"/>
    <property type="match status" value="1"/>
</dbReference>
<dbReference type="EMBL" id="KN831799">
    <property type="protein sequence ID" value="KIM37143.1"/>
    <property type="molecule type" value="Genomic_DNA"/>
</dbReference>
<name>A0A0C2XH21_HEBCY</name>
<organism evidence="4 5">
    <name type="scientific">Hebeloma cylindrosporum</name>
    <dbReference type="NCBI Taxonomy" id="76867"/>
    <lineage>
        <taxon>Eukaryota</taxon>
        <taxon>Fungi</taxon>
        <taxon>Dikarya</taxon>
        <taxon>Basidiomycota</taxon>
        <taxon>Agaricomycotina</taxon>
        <taxon>Agaricomycetes</taxon>
        <taxon>Agaricomycetidae</taxon>
        <taxon>Agaricales</taxon>
        <taxon>Agaricineae</taxon>
        <taxon>Hymenogastraceae</taxon>
        <taxon>Hebeloma</taxon>
    </lineage>
</organism>
<feature type="domain" description="C2H2-type" evidence="3">
    <location>
        <begin position="7"/>
        <end position="39"/>
    </location>
</feature>
<feature type="region of interest" description="Disordered" evidence="2">
    <location>
        <begin position="76"/>
        <end position="140"/>
    </location>
</feature>
<dbReference type="HOGENOM" id="CLU_006344_1_0_1"/>
<reference evidence="5" key="2">
    <citation type="submission" date="2015-01" db="EMBL/GenBank/DDBJ databases">
        <title>Evolutionary Origins and Diversification of the Mycorrhizal Mutualists.</title>
        <authorList>
            <consortium name="DOE Joint Genome Institute"/>
            <consortium name="Mycorrhizal Genomics Consortium"/>
            <person name="Kohler A."/>
            <person name="Kuo A."/>
            <person name="Nagy L.G."/>
            <person name="Floudas D."/>
            <person name="Copeland A."/>
            <person name="Barry K.W."/>
            <person name="Cichocki N."/>
            <person name="Veneault-Fourrey C."/>
            <person name="LaButti K."/>
            <person name="Lindquist E.A."/>
            <person name="Lipzen A."/>
            <person name="Lundell T."/>
            <person name="Morin E."/>
            <person name="Murat C."/>
            <person name="Riley R."/>
            <person name="Ohm R."/>
            <person name="Sun H."/>
            <person name="Tunlid A."/>
            <person name="Henrissat B."/>
            <person name="Grigoriev I.V."/>
            <person name="Hibbett D.S."/>
            <person name="Martin F."/>
        </authorList>
    </citation>
    <scope>NUCLEOTIDE SEQUENCE [LARGE SCALE GENOMIC DNA]</scope>
    <source>
        <strain evidence="5">h7</strain>
    </source>
</reference>
<dbReference type="Proteomes" id="UP000053424">
    <property type="component" value="Unassembled WGS sequence"/>
</dbReference>
<proteinExistence type="predicted"/>
<dbReference type="STRING" id="686832.A0A0C2XH21"/>
<feature type="compositionally biased region" description="Polar residues" evidence="2">
    <location>
        <begin position="131"/>
        <end position="140"/>
    </location>
</feature>
<sequence>MNNLLKFKCPFASGGCSARFRSQAGRTNHVRTFHTNHNIVDDTEDRQPKSSQPRPAAHPDIIPEFDAYFPEDLFTEDQGLPAPDIPHADAEPQPRTANSVPRSTHRRIYHPHLTGRPCDKDGNYLAPGTPPSAQLGDSPTSWDPFDDELQFRLGDFLYRKVEMSGGNIDELMDIWTSTKTDAEDFSLFESHEHMYATIDAITHGNAPWKTFTTSYAGEIGPNPPSWQLHDYQVCFRDPSLVAKNMLDNPDFDQQIDYAPYVELDALEQRCWISWLKRYDPYQRGHRNAVVPIGFLAIPKSDRKYDDDIAFRKFKRQLYHASLMAILKPLHAAMTTPVVLRCPDGHYRWVIFDLAAFIADYPEQVYLAGTVQGWCPRCTALPDDLDGLRGLRTREFTKRLLETLDSKMLWFEYGIDEEILPFTHHFPRADIHEMLTPDLLHQLIKGTFKDHLVLWIADYLVLEHGEARANDILDDIDRRIAAAPLFPNLHRFPHGRRFKQWTGDDSKALMKVYLSAITGHVPQEMVQAISAFLDVCYLARRSDLTEATLKLFDIALARFYEYREIFCMTGVRPKGFSLPRQHSLSHYRHLIQEFGAPNGICSSITESRHITAVKKPWRRSNRYEALQQMLLTNQRLDKLHAARVDFIARGMLPPEVAKPKASVHVLRGDNSSEDDEGGNVDGLGTRRHVEVVEGNVVLARTRVRNYPRTLNALAAHVNQPRLVELTRRFLHDQLHPDGPSSDNLDLDECPDITGKVSVFHSAVATFFAPSDECGLRGMCCERIRSCPSWRKKAPRRDCAFVVEDEDKPGMRGMNVARVQLFFSFM</sequence>
<evidence type="ECO:0000256" key="2">
    <source>
        <dbReference type="SAM" id="MobiDB-lite"/>
    </source>
</evidence>
<feature type="region of interest" description="Disordered" evidence="2">
    <location>
        <begin position="33"/>
        <end position="61"/>
    </location>
</feature>
<dbReference type="InterPro" id="IPR041078">
    <property type="entry name" value="Plavaka"/>
</dbReference>
<evidence type="ECO:0000313" key="5">
    <source>
        <dbReference type="Proteomes" id="UP000053424"/>
    </source>
</evidence>
<protein>
    <recommendedName>
        <fullName evidence="3">C2H2-type domain-containing protein</fullName>
    </recommendedName>
</protein>